<accession>A0A150JZD5</accession>
<dbReference type="EMBL" id="LQYI01000120">
    <property type="protein sequence ID" value="KYC62675.1"/>
    <property type="molecule type" value="Genomic_DNA"/>
</dbReference>
<name>A0A150JZD5_HEYCO</name>
<evidence type="ECO:0000313" key="1">
    <source>
        <dbReference type="EMBL" id="KYC62675.1"/>
    </source>
</evidence>
<sequence length="45" mass="5342">MRHPQINQGRLLCRFFRTRADIKWRNLAPSIVNPASFCVVNMIRD</sequence>
<dbReference type="PATRIC" id="fig|1398.25.peg.983"/>
<proteinExistence type="predicted"/>
<organism evidence="1 2">
    <name type="scientific">Heyndrickxia coagulans</name>
    <name type="common">Weizmannia coagulans</name>
    <dbReference type="NCBI Taxonomy" id="1398"/>
    <lineage>
        <taxon>Bacteria</taxon>
        <taxon>Bacillati</taxon>
        <taxon>Bacillota</taxon>
        <taxon>Bacilli</taxon>
        <taxon>Bacillales</taxon>
        <taxon>Bacillaceae</taxon>
        <taxon>Heyndrickxia</taxon>
    </lineage>
</organism>
<protein>
    <submittedName>
        <fullName evidence="1">Uncharacterized protein</fullName>
    </submittedName>
</protein>
<evidence type="ECO:0000313" key="2">
    <source>
        <dbReference type="Proteomes" id="UP000075304"/>
    </source>
</evidence>
<dbReference type="AlphaFoldDB" id="A0A150JZD5"/>
<gene>
    <name evidence="1" type="ORF">B4099_2071</name>
</gene>
<comment type="caution">
    <text evidence="1">The sequence shown here is derived from an EMBL/GenBank/DDBJ whole genome shotgun (WGS) entry which is preliminary data.</text>
</comment>
<reference evidence="1 2" key="1">
    <citation type="submission" date="2016-01" db="EMBL/GenBank/DDBJ databases">
        <title>Genome Sequences of Twelve Sporeforming Bacillus Species Isolated from Foods.</title>
        <authorList>
            <person name="Berendsen E.M."/>
            <person name="Wells-Bennik M.H."/>
            <person name="Krawcyk A.O."/>
            <person name="De Jong A."/>
            <person name="Holsappel S."/>
            <person name="Eijlander R.T."/>
            <person name="Kuipers O.P."/>
        </authorList>
    </citation>
    <scope>NUCLEOTIDE SEQUENCE [LARGE SCALE GENOMIC DNA]</scope>
    <source>
        <strain evidence="1 2">B4099</strain>
    </source>
</reference>
<dbReference type="Proteomes" id="UP000075304">
    <property type="component" value="Unassembled WGS sequence"/>
</dbReference>